<name>A0A2T2N0L1_CORCC</name>
<evidence type="ECO:0000313" key="2">
    <source>
        <dbReference type="Proteomes" id="UP000240883"/>
    </source>
</evidence>
<dbReference type="OrthoDB" id="10669748at2759"/>
<dbReference type="AlphaFoldDB" id="A0A2T2N0L1"/>
<dbReference type="EMBL" id="KZ678174">
    <property type="protein sequence ID" value="PSN58975.1"/>
    <property type="molecule type" value="Genomic_DNA"/>
</dbReference>
<dbReference type="SUPFAM" id="SSF52047">
    <property type="entry name" value="RNI-like"/>
    <property type="match status" value="1"/>
</dbReference>
<accession>A0A2T2N0L1</accession>
<dbReference type="InterPro" id="IPR032675">
    <property type="entry name" value="LRR_dom_sf"/>
</dbReference>
<gene>
    <name evidence="1" type="ORF">BS50DRAFT_595019</name>
</gene>
<reference evidence="1 2" key="1">
    <citation type="journal article" date="2018" name="Front. Microbiol.">
        <title>Genome-Wide Analysis of Corynespora cassiicola Leaf Fall Disease Putative Effectors.</title>
        <authorList>
            <person name="Lopez D."/>
            <person name="Ribeiro S."/>
            <person name="Label P."/>
            <person name="Fumanal B."/>
            <person name="Venisse J.S."/>
            <person name="Kohler A."/>
            <person name="de Oliveira R.R."/>
            <person name="Labutti K."/>
            <person name="Lipzen A."/>
            <person name="Lail K."/>
            <person name="Bauer D."/>
            <person name="Ohm R.A."/>
            <person name="Barry K.W."/>
            <person name="Spatafora J."/>
            <person name="Grigoriev I.V."/>
            <person name="Martin F.M."/>
            <person name="Pujade-Renaud V."/>
        </authorList>
    </citation>
    <scope>NUCLEOTIDE SEQUENCE [LARGE SCALE GENOMIC DNA]</scope>
    <source>
        <strain evidence="1 2">Philippines</strain>
    </source>
</reference>
<dbReference type="Proteomes" id="UP000240883">
    <property type="component" value="Unassembled WGS sequence"/>
</dbReference>
<organism evidence="1 2">
    <name type="scientific">Corynespora cassiicola Philippines</name>
    <dbReference type="NCBI Taxonomy" id="1448308"/>
    <lineage>
        <taxon>Eukaryota</taxon>
        <taxon>Fungi</taxon>
        <taxon>Dikarya</taxon>
        <taxon>Ascomycota</taxon>
        <taxon>Pezizomycotina</taxon>
        <taxon>Dothideomycetes</taxon>
        <taxon>Pleosporomycetidae</taxon>
        <taxon>Pleosporales</taxon>
        <taxon>Corynesporascaceae</taxon>
        <taxon>Corynespora</taxon>
    </lineage>
</organism>
<proteinExistence type="predicted"/>
<dbReference type="Gene3D" id="3.80.10.10">
    <property type="entry name" value="Ribonuclease Inhibitor"/>
    <property type="match status" value="1"/>
</dbReference>
<protein>
    <submittedName>
        <fullName evidence="1">Uncharacterized protein</fullName>
    </submittedName>
</protein>
<keyword evidence="2" id="KW-1185">Reference proteome</keyword>
<evidence type="ECO:0000313" key="1">
    <source>
        <dbReference type="EMBL" id="PSN58975.1"/>
    </source>
</evidence>
<sequence length="551" mass="63775">MKYHVPSEVMWDVVDHVNDRPTLSRICVSSKELQKYATPRLYSHMVLHVGSFSEFIYMQMCINRGARTQMERFTQHLTFKDAQPQKRSNQNFNKEESWLGSTRCTSYDIGLLITAILEIIKPGRLLTFRFLSRRDLKEDVFRHLLLQQKNIQHLEVPTRDAYPIIRSSLSEGRIPCFFPALRVIDLSFRSTRLFSAFIKRLVFKPSTADHNIQCLRISVDRSIQEFSAIFCQELERERSRRPTQLSGVRMLSLSGFNLHSLFPAARDIFKVHSLVSIVLWNCSGAAEFLLQIGREYRNTKIALKQLAAVIEMERNTKDAALQGVYRICHLTSLHLSWKGEHDDGPETTIRHMPVLATSLRSLTLYNDSDLQSSDLVEYQTPFLRSWEGCNKLRQLAVQVKDSLMDISNWRTSVDTWRELRHLPALSLLHLHNTSRKTEDELLIFVDRLFLMLSHHHFCPQLRAVVIDSTGNSRNRFNKFRHCFIKSSDAFVDIHPTIYARSVSTISLREVVPESDILDLDSVYHWPGGGAPGQFHSYPDGGRRFPFDSSSY</sequence>